<keyword evidence="7 11" id="KW-0479">Metal-binding</keyword>
<reference evidence="13" key="1">
    <citation type="submission" date="2008-04" db="EMBL/GenBank/DDBJ databases">
        <title>Complete sequence of chromosome of Methylobacterium populi BJ001.</title>
        <authorList>
            <consortium name="US DOE Joint Genome Institute"/>
            <person name="Copeland A."/>
            <person name="Lucas S."/>
            <person name="Lapidus A."/>
            <person name="Glavina del Rio T."/>
            <person name="Dalin E."/>
            <person name="Tice H."/>
            <person name="Bruce D."/>
            <person name="Goodwin L."/>
            <person name="Pitluck S."/>
            <person name="Chertkov O."/>
            <person name="Brettin T."/>
            <person name="Detter J.C."/>
            <person name="Han C."/>
            <person name="Kuske C.R."/>
            <person name="Schmutz J."/>
            <person name="Larimer F."/>
            <person name="Land M."/>
            <person name="Hauser L."/>
            <person name="Kyrpides N."/>
            <person name="Mikhailova N."/>
            <person name="Marx C."/>
            <person name="Richardson P."/>
        </authorList>
    </citation>
    <scope>NUCLEOTIDE SEQUENCE [LARGE SCALE GENOMIC DNA]</scope>
    <source>
        <strain evidence="13">BJ001</strain>
    </source>
</reference>
<dbReference type="InterPro" id="IPR036135">
    <property type="entry name" value="MoeA_linker/N_sf"/>
</dbReference>
<dbReference type="InterPro" id="IPR036688">
    <property type="entry name" value="MoeA_C_domain_IV_sf"/>
</dbReference>
<dbReference type="eggNOG" id="COG0303">
    <property type="taxonomic scope" value="Bacteria"/>
</dbReference>
<dbReference type="InterPro" id="IPR001453">
    <property type="entry name" value="MoaB/Mog_dom"/>
</dbReference>
<dbReference type="EC" id="2.10.1.1" evidence="11"/>
<evidence type="ECO:0000256" key="10">
    <source>
        <dbReference type="ARBA" id="ARBA00047317"/>
    </source>
</evidence>
<dbReference type="RefSeq" id="WP_012456904.1">
    <property type="nucleotide sequence ID" value="NC_010725.1"/>
</dbReference>
<dbReference type="GO" id="GO:0005829">
    <property type="term" value="C:cytosol"/>
    <property type="evidence" value="ECO:0007669"/>
    <property type="project" value="TreeGrafter"/>
</dbReference>
<evidence type="ECO:0000256" key="3">
    <source>
        <dbReference type="ARBA" id="ARBA00005046"/>
    </source>
</evidence>
<dbReference type="Gene3D" id="2.170.190.11">
    <property type="entry name" value="Molybdopterin biosynthesis moea protein, domain 3"/>
    <property type="match status" value="1"/>
</dbReference>
<dbReference type="KEGG" id="mpo:Mpop_5214"/>
<dbReference type="Pfam" id="PF00994">
    <property type="entry name" value="MoCF_biosynth"/>
    <property type="match status" value="1"/>
</dbReference>
<dbReference type="HOGENOM" id="CLU_010186_7_0_5"/>
<evidence type="ECO:0000313" key="14">
    <source>
        <dbReference type="Proteomes" id="UP000007136"/>
    </source>
</evidence>
<keyword evidence="8 11" id="KW-0460">Magnesium</keyword>
<dbReference type="UniPathway" id="UPA00344"/>
<sequence>MSLLPVAEALDRILAAIAGPVEAEEVPITRAAGRTLAADLRATRTQPPFPASAMDGYAVRAADVATVPARLRLIGTSAAGHGFAGPLGPGEAVRIFTGAPVPEGADAILIQENAEAEGETVTAREPVAAGRFLRRAGLDFCGGETLLRAGETLDARRLALAASAGYAVLPVRRKPRVAVLATGDELVRPGEPAAWDQIVASNGLALAALSLEAGAETIDLGIVSDDLAALRDAVGRARAAEADLLVTLGGASVGDHDLVQAALGAEGMELGFWRVALRPGKPLMHGRLGRMAVIGLPGNPVSSIVCGLLFVVPAIRALLGDPRAGEDRSEPALLGRDMPANDARQDYLRARLDTAPDRLPLAHPETRQDSSMLSVLGTSEALLIRPPHAGPAKAGDPCRIIRLDRRIL</sequence>
<comment type="pathway">
    <text evidence="3 11">Cofactor biosynthesis; molybdopterin biosynthesis.</text>
</comment>
<dbReference type="Pfam" id="PF03454">
    <property type="entry name" value="MoeA_C"/>
    <property type="match status" value="1"/>
</dbReference>
<dbReference type="Gene3D" id="3.40.980.10">
    <property type="entry name" value="MoaB/Mog-like domain"/>
    <property type="match status" value="1"/>
</dbReference>
<dbReference type="GO" id="GO:0061599">
    <property type="term" value="F:molybdopterin molybdotransferase activity"/>
    <property type="evidence" value="ECO:0007669"/>
    <property type="project" value="UniProtKB-UniRule"/>
</dbReference>
<dbReference type="InterPro" id="IPR005111">
    <property type="entry name" value="MoeA_C_domain_IV"/>
</dbReference>
<gene>
    <name evidence="13" type="ordered locus">Mpop_5214</name>
</gene>
<dbReference type="Pfam" id="PF03453">
    <property type="entry name" value="MoeA_N"/>
    <property type="match status" value="1"/>
</dbReference>
<dbReference type="FunFam" id="2.170.190.11:FF:000001">
    <property type="entry name" value="Molybdopterin molybdenumtransferase"/>
    <property type="match status" value="1"/>
</dbReference>
<comment type="function">
    <text evidence="2 11">Catalyzes the insertion of molybdate into adenylated molybdopterin with the concomitant release of AMP.</text>
</comment>
<keyword evidence="5 11" id="KW-0500">Molybdenum</keyword>
<dbReference type="STRING" id="441620.Mpop_5214"/>
<evidence type="ECO:0000256" key="8">
    <source>
        <dbReference type="ARBA" id="ARBA00022842"/>
    </source>
</evidence>
<organism evidence="13 14">
    <name type="scientific">Methylorubrum populi (strain ATCC BAA-705 / NCIMB 13946 / BJ001)</name>
    <name type="common">Methylobacterium populi</name>
    <dbReference type="NCBI Taxonomy" id="441620"/>
    <lineage>
        <taxon>Bacteria</taxon>
        <taxon>Pseudomonadati</taxon>
        <taxon>Pseudomonadota</taxon>
        <taxon>Alphaproteobacteria</taxon>
        <taxon>Hyphomicrobiales</taxon>
        <taxon>Methylobacteriaceae</taxon>
        <taxon>Methylorubrum</taxon>
    </lineage>
</organism>
<protein>
    <recommendedName>
        <fullName evidence="11">Molybdopterin molybdenumtransferase</fullName>
        <ecNumber evidence="11">2.10.1.1</ecNumber>
    </recommendedName>
</protein>
<dbReference type="PANTHER" id="PTHR10192">
    <property type="entry name" value="MOLYBDOPTERIN BIOSYNTHESIS PROTEIN"/>
    <property type="match status" value="1"/>
</dbReference>
<evidence type="ECO:0000256" key="7">
    <source>
        <dbReference type="ARBA" id="ARBA00022723"/>
    </source>
</evidence>
<comment type="similarity">
    <text evidence="4 11">Belongs to the MoeA family.</text>
</comment>
<dbReference type="GO" id="GO:0006777">
    <property type="term" value="P:Mo-molybdopterin cofactor biosynthetic process"/>
    <property type="evidence" value="ECO:0007669"/>
    <property type="project" value="UniProtKB-UniRule"/>
</dbReference>
<dbReference type="SMART" id="SM00852">
    <property type="entry name" value="MoCF_biosynth"/>
    <property type="match status" value="1"/>
</dbReference>
<dbReference type="InterPro" id="IPR038987">
    <property type="entry name" value="MoeA-like"/>
</dbReference>
<dbReference type="Gene3D" id="3.90.105.10">
    <property type="entry name" value="Molybdopterin biosynthesis moea protein, domain 2"/>
    <property type="match status" value="1"/>
</dbReference>
<name>B1Z9S2_METPB</name>
<dbReference type="PANTHER" id="PTHR10192:SF5">
    <property type="entry name" value="GEPHYRIN"/>
    <property type="match status" value="1"/>
</dbReference>
<dbReference type="Proteomes" id="UP000007136">
    <property type="component" value="Chromosome"/>
</dbReference>
<dbReference type="InterPro" id="IPR036425">
    <property type="entry name" value="MoaB/Mog-like_dom_sf"/>
</dbReference>
<evidence type="ECO:0000256" key="11">
    <source>
        <dbReference type="RuleBase" id="RU365090"/>
    </source>
</evidence>
<evidence type="ECO:0000256" key="1">
    <source>
        <dbReference type="ARBA" id="ARBA00001946"/>
    </source>
</evidence>
<dbReference type="SUPFAM" id="SSF63867">
    <property type="entry name" value="MoeA C-terminal domain-like"/>
    <property type="match status" value="1"/>
</dbReference>
<dbReference type="InterPro" id="IPR005110">
    <property type="entry name" value="MoeA_linker/N"/>
</dbReference>
<dbReference type="CDD" id="cd00887">
    <property type="entry name" value="MoeA"/>
    <property type="match status" value="1"/>
</dbReference>
<evidence type="ECO:0000256" key="4">
    <source>
        <dbReference type="ARBA" id="ARBA00010763"/>
    </source>
</evidence>
<evidence type="ECO:0000256" key="2">
    <source>
        <dbReference type="ARBA" id="ARBA00002901"/>
    </source>
</evidence>
<dbReference type="SUPFAM" id="SSF53218">
    <property type="entry name" value="Molybdenum cofactor biosynthesis proteins"/>
    <property type="match status" value="1"/>
</dbReference>
<dbReference type="OrthoDB" id="9804758at2"/>
<feature type="domain" description="MoaB/Mog" evidence="12">
    <location>
        <begin position="178"/>
        <end position="317"/>
    </location>
</feature>
<evidence type="ECO:0000256" key="5">
    <source>
        <dbReference type="ARBA" id="ARBA00022505"/>
    </source>
</evidence>
<dbReference type="FunFam" id="3.40.980.10:FF:000004">
    <property type="entry name" value="Molybdopterin molybdenumtransferase"/>
    <property type="match status" value="1"/>
</dbReference>
<dbReference type="EMBL" id="CP001029">
    <property type="protein sequence ID" value="ACB83308.1"/>
    <property type="molecule type" value="Genomic_DNA"/>
</dbReference>
<proteinExistence type="inferred from homology"/>
<evidence type="ECO:0000256" key="9">
    <source>
        <dbReference type="ARBA" id="ARBA00023150"/>
    </source>
</evidence>
<dbReference type="Gene3D" id="2.40.340.10">
    <property type="entry name" value="MoeA, C-terminal, domain IV"/>
    <property type="match status" value="1"/>
</dbReference>
<keyword evidence="6 11" id="KW-0808">Transferase</keyword>
<evidence type="ECO:0000259" key="12">
    <source>
        <dbReference type="SMART" id="SM00852"/>
    </source>
</evidence>
<keyword evidence="9 11" id="KW-0501">Molybdenum cofactor biosynthesis</keyword>
<evidence type="ECO:0000256" key="6">
    <source>
        <dbReference type="ARBA" id="ARBA00022679"/>
    </source>
</evidence>
<evidence type="ECO:0000313" key="13">
    <source>
        <dbReference type="EMBL" id="ACB83308.1"/>
    </source>
</evidence>
<accession>B1Z9S2</accession>
<comment type="cofactor">
    <cofactor evidence="1 11">
        <name>Mg(2+)</name>
        <dbReference type="ChEBI" id="CHEBI:18420"/>
    </cofactor>
</comment>
<dbReference type="AlphaFoldDB" id="B1Z9S2"/>
<dbReference type="GO" id="GO:0046872">
    <property type="term" value="F:metal ion binding"/>
    <property type="evidence" value="ECO:0007669"/>
    <property type="project" value="UniProtKB-UniRule"/>
</dbReference>
<dbReference type="NCBIfam" id="NF045515">
    <property type="entry name" value="Glp_gephyrin"/>
    <property type="match status" value="1"/>
</dbReference>
<comment type="catalytic activity">
    <reaction evidence="10">
        <text>adenylyl-molybdopterin + molybdate = Mo-molybdopterin + AMP + H(+)</text>
        <dbReference type="Rhea" id="RHEA:35047"/>
        <dbReference type="ChEBI" id="CHEBI:15378"/>
        <dbReference type="ChEBI" id="CHEBI:36264"/>
        <dbReference type="ChEBI" id="CHEBI:62727"/>
        <dbReference type="ChEBI" id="CHEBI:71302"/>
        <dbReference type="ChEBI" id="CHEBI:456215"/>
        <dbReference type="EC" id="2.10.1.1"/>
    </reaction>
</comment>
<dbReference type="SUPFAM" id="SSF63882">
    <property type="entry name" value="MoeA N-terminal region -like"/>
    <property type="match status" value="1"/>
</dbReference>